<proteinExistence type="predicted"/>
<dbReference type="Proteomes" id="UP000287144">
    <property type="component" value="Unassembled WGS sequence"/>
</dbReference>
<protein>
    <submittedName>
        <fullName evidence="1">Uncharacterized protein</fullName>
    </submittedName>
</protein>
<gene>
    <name evidence="1" type="ORF">CEP52_007908</name>
</gene>
<organism evidence="1 2">
    <name type="scientific">Fusarium oligoseptatum</name>
    <dbReference type="NCBI Taxonomy" id="2604345"/>
    <lineage>
        <taxon>Eukaryota</taxon>
        <taxon>Fungi</taxon>
        <taxon>Dikarya</taxon>
        <taxon>Ascomycota</taxon>
        <taxon>Pezizomycotina</taxon>
        <taxon>Sordariomycetes</taxon>
        <taxon>Hypocreomycetidae</taxon>
        <taxon>Hypocreales</taxon>
        <taxon>Nectriaceae</taxon>
        <taxon>Fusarium</taxon>
        <taxon>Fusarium solani species complex</taxon>
    </lineage>
</organism>
<dbReference type="EMBL" id="NKCK01000074">
    <property type="protein sequence ID" value="RSM02603.1"/>
    <property type="molecule type" value="Genomic_DNA"/>
</dbReference>
<accession>A0A428TKP6</accession>
<name>A0A428TKP6_9HYPO</name>
<evidence type="ECO:0000313" key="1">
    <source>
        <dbReference type="EMBL" id="RSM02603.1"/>
    </source>
</evidence>
<dbReference type="AlphaFoldDB" id="A0A428TKP6"/>
<reference evidence="1 2" key="1">
    <citation type="submission" date="2017-06" db="EMBL/GenBank/DDBJ databases">
        <title>Comparative genomic analysis of Ambrosia Fusariam Clade fungi.</title>
        <authorList>
            <person name="Stajich J.E."/>
            <person name="Carrillo J."/>
            <person name="Kijimoto T."/>
            <person name="Eskalen A."/>
            <person name="O'Donnell K."/>
            <person name="Kasson M."/>
        </authorList>
    </citation>
    <scope>NUCLEOTIDE SEQUENCE [LARGE SCALE GENOMIC DNA]</scope>
    <source>
        <strain evidence="1 2">NRRL62579</strain>
    </source>
</reference>
<sequence length="81" mass="8781">MASSFLRKDTFLLLEGSEMRKASNAGVGEGWPHYFLFGMGCRASSGGAFLDPGPEAAGFWSFQTRLEIFTGQHRITSSSAD</sequence>
<evidence type="ECO:0000313" key="2">
    <source>
        <dbReference type="Proteomes" id="UP000287144"/>
    </source>
</evidence>
<comment type="caution">
    <text evidence="1">The sequence shown here is derived from an EMBL/GenBank/DDBJ whole genome shotgun (WGS) entry which is preliminary data.</text>
</comment>
<keyword evidence="2" id="KW-1185">Reference proteome</keyword>